<accession>A0AAD7LRW1</accession>
<protein>
    <submittedName>
        <fullName evidence="1">Two-component response regulator ARR1</fullName>
    </submittedName>
</protein>
<keyword evidence="2" id="KW-1185">Reference proteome</keyword>
<gene>
    <name evidence="1" type="ORF">O6P43_017545</name>
</gene>
<dbReference type="EMBL" id="JARAOO010000007">
    <property type="protein sequence ID" value="KAJ7962296.1"/>
    <property type="molecule type" value="Genomic_DNA"/>
</dbReference>
<dbReference type="KEGG" id="qsa:O6P43_017545"/>
<sequence length="128" mass="13896">MASNEVVAVEMSQSNEVEVIEVSIESPKAATEEMIQNNEPAIGGDVAAVAAGAGSKKRKRKQKNFSTEIKPAKATMEGKVSPSDALSIAQGKRNELHFVLMAIHLPEMERNEFIEKMKQKSKLPFIGG</sequence>
<comment type="caution">
    <text evidence="1">The sequence shown here is derived from an EMBL/GenBank/DDBJ whole genome shotgun (WGS) entry which is preliminary data.</text>
</comment>
<dbReference type="Proteomes" id="UP001163823">
    <property type="component" value="Chromosome 7"/>
</dbReference>
<dbReference type="AlphaFoldDB" id="A0AAD7LRW1"/>
<evidence type="ECO:0000313" key="1">
    <source>
        <dbReference type="EMBL" id="KAJ7962296.1"/>
    </source>
</evidence>
<name>A0AAD7LRW1_QUISA</name>
<organism evidence="1 2">
    <name type="scientific">Quillaja saponaria</name>
    <name type="common">Soap bark tree</name>
    <dbReference type="NCBI Taxonomy" id="32244"/>
    <lineage>
        <taxon>Eukaryota</taxon>
        <taxon>Viridiplantae</taxon>
        <taxon>Streptophyta</taxon>
        <taxon>Embryophyta</taxon>
        <taxon>Tracheophyta</taxon>
        <taxon>Spermatophyta</taxon>
        <taxon>Magnoliopsida</taxon>
        <taxon>eudicotyledons</taxon>
        <taxon>Gunneridae</taxon>
        <taxon>Pentapetalae</taxon>
        <taxon>rosids</taxon>
        <taxon>fabids</taxon>
        <taxon>Fabales</taxon>
        <taxon>Quillajaceae</taxon>
        <taxon>Quillaja</taxon>
    </lineage>
</organism>
<evidence type="ECO:0000313" key="2">
    <source>
        <dbReference type="Proteomes" id="UP001163823"/>
    </source>
</evidence>
<reference evidence="1" key="1">
    <citation type="journal article" date="2023" name="Science">
        <title>Elucidation of the pathway for biosynthesis of saponin adjuvants from the soapbark tree.</title>
        <authorList>
            <person name="Reed J."/>
            <person name="Orme A."/>
            <person name="El-Demerdash A."/>
            <person name="Owen C."/>
            <person name="Martin L.B.B."/>
            <person name="Misra R.C."/>
            <person name="Kikuchi S."/>
            <person name="Rejzek M."/>
            <person name="Martin A.C."/>
            <person name="Harkess A."/>
            <person name="Leebens-Mack J."/>
            <person name="Louveau T."/>
            <person name="Stephenson M.J."/>
            <person name="Osbourn A."/>
        </authorList>
    </citation>
    <scope>NUCLEOTIDE SEQUENCE</scope>
    <source>
        <strain evidence="1">S10</strain>
    </source>
</reference>
<proteinExistence type="predicted"/>